<accession>A0A4Z1SNW8</accession>
<evidence type="ECO:0000313" key="6">
    <source>
        <dbReference type="EMBL" id="TNJ27320.1"/>
    </source>
</evidence>
<evidence type="ECO:0000313" key="7">
    <source>
        <dbReference type="Proteomes" id="UP000315496"/>
    </source>
</evidence>
<evidence type="ECO:0000256" key="1">
    <source>
        <dbReference type="ARBA" id="ARBA00004687"/>
    </source>
</evidence>
<dbReference type="GO" id="GO:0006508">
    <property type="term" value="P:proteolysis"/>
    <property type="evidence" value="ECO:0007669"/>
    <property type="project" value="InterPro"/>
</dbReference>
<dbReference type="InterPro" id="IPR028361">
    <property type="entry name" value="GPI_transamidase"/>
</dbReference>
<dbReference type="AlphaFoldDB" id="A0A4Z1SNW8"/>
<dbReference type="GO" id="GO:0003923">
    <property type="term" value="F:GPI-anchor transamidase activity"/>
    <property type="evidence" value="ECO:0007669"/>
    <property type="project" value="InterPro"/>
</dbReference>
<reference evidence="6 7" key="1">
    <citation type="submission" date="2019-05" db="EMBL/GenBank/DDBJ databases">
        <title>The compact genome of Giardia muris reveals important steps in the evolution of intestinal protozoan parasites.</title>
        <authorList>
            <person name="Xu F."/>
            <person name="Jimenez-Gonzalez A."/>
            <person name="Einarsson E."/>
            <person name="Astvaldsson A."/>
            <person name="Peirasmaki D."/>
            <person name="Eckmann L."/>
            <person name="Andersson J.O."/>
            <person name="Svard S.G."/>
            <person name="Jerlstrom-Hultqvist J."/>
        </authorList>
    </citation>
    <scope>NUCLEOTIDE SEQUENCE [LARGE SCALE GENOMIC DNA]</scope>
    <source>
        <strain evidence="6 7">Roberts-Thomson</strain>
    </source>
</reference>
<sequence>MIFCLPLIAVVLGELTVLLSVDTSRGPHDGRHSYDVQLVSKAFLDAGLVDRIVVLSAAETRRAGRNLLERDPGWIPSAAPAHSVSPSLLLRYIRDHLWREGCADTLMIFIAGHGSPGFIRFQDTQLLYKKDLERALLDAHGRDLFRRVILLVDSCHAEAFVSILPGKLWYTGVGSSLTGEASLSIQHEPLTGIPLVDRFSLALAEALQKGYNGEALNVFLTTDTFSQQRLRSTIFLTGAEEAWFRGLV</sequence>
<proteinExistence type="inferred from homology"/>
<dbReference type="Gene3D" id="3.40.50.1460">
    <property type="match status" value="1"/>
</dbReference>
<dbReference type="UniPathway" id="UPA00196"/>
<dbReference type="VEuPathDB" id="GiardiaDB:GMRT_11523"/>
<dbReference type="InterPro" id="IPR001096">
    <property type="entry name" value="Peptidase_C13"/>
</dbReference>
<evidence type="ECO:0000256" key="2">
    <source>
        <dbReference type="ARBA" id="ARBA00009941"/>
    </source>
</evidence>
<organism evidence="6 7">
    <name type="scientific">Giardia muris</name>
    <dbReference type="NCBI Taxonomy" id="5742"/>
    <lineage>
        <taxon>Eukaryota</taxon>
        <taxon>Metamonada</taxon>
        <taxon>Diplomonadida</taxon>
        <taxon>Hexamitidae</taxon>
        <taxon>Giardiinae</taxon>
        <taxon>Giardia</taxon>
    </lineage>
</organism>
<dbReference type="OrthoDB" id="192611at2759"/>
<comment type="similarity">
    <text evidence="2">Belongs to the peptidase C13 family.</text>
</comment>
<dbReference type="GO" id="GO:0042765">
    <property type="term" value="C:GPI-anchor transamidase complex"/>
    <property type="evidence" value="ECO:0007669"/>
    <property type="project" value="InterPro"/>
</dbReference>
<dbReference type="PANTHER" id="PTHR48067">
    <property type="entry name" value="GPI-ANCHOR TRANSAMIDASE"/>
    <property type="match status" value="1"/>
</dbReference>
<evidence type="ECO:0000256" key="3">
    <source>
        <dbReference type="ARBA" id="ARBA00022502"/>
    </source>
</evidence>
<keyword evidence="4 5" id="KW-0732">Signal</keyword>
<dbReference type="EMBL" id="VDLU01000004">
    <property type="protein sequence ID" value="TNJ27320.1"/>
    <property type="molecule type" value="Genomic_DNA"/>
</dbReference>
<evidence type="ECO:0000256" key="4">
    <source>
        <dbReference type="ARBA" id="ARBA00022729"/>
    </source>
</evidence>
<keyword evidence="3" id="KW-0337">GPI-anchor biosynthesis</keyword>
<comment type="pathway">
    <text evidence="1">Glycolipid biosynthesis; glycosylphosphatidylinositol-anchor biosynthesis.</text>
</comment>
<comment type="caution">
    <text evidence="6">The sequence shown here is derived from an EMBL/GenBank/DDBJ whole genome shotgun (WGS) entry which is preliminary data.</text>
</comment>
<dbReference type="Pfam" id="PF01650">
    <property type="entry name" value="Peptidase_C13"/>
    <property type="match status" value="1"/>
</dbReference>
<feature type="signal peptide" evidence="5">
    <location>
        <begin position="1"/>
        <end position="20"/>
    </location>
</feature>
<evidence type="ECO:0000256" key="5">
    <source>
        <dbReference type="SAM" id="SignalP"/>
    </source>
</evidence>
<protein>
    <submittedName>
        <fullName evidence="6">Putative GPI-anchor transamidase</fullName>
    </submittedName>
</protein>
<feature type="chain" id="PRO_5021508006" evidence="5">
    <location>
        <begin position="21"/>
        <end position="248"/>
    </location>
</feature>
<name>A0A4Z1SNW8_GIAMU</name>
<dbReference type="Proteomes" id="UP000315496">
    <property type="component" value="Chromosome 4"/>
</dbReference>
<dbReference type="GO" id="GO:0016255">
    <property type="term" value="P:attachment of GPI anchor to protein"/>
    <property type="evidence" value="ECO:0007669"/>
    <property type="project" value="InterPro"/>
</dbReference>
<keyword evidence="7" id="KW-1185">Reference proteome</keyword>
<gene>
    <name evidence="6" type="ORF">GMRT_11523</name>
</gene>
<dbReference type="PANTHER" id="PTHR48067:SF1">
    <property type="entry name" value="GPI-ANCHOR TRANSAMIDASE"/>
    <property type="match status" value="1"/>
</dbReference>
<dbReference type="GO" id="GO:0006506">
    <property type="term" value="P:GPI anchor biosynthetic process"/>
    <property type="evidence" value="ECO:0007669"/>
    <property type="project" value="UniProtKB-UniPathway"/>
</dbReference>